<keyword evidence="1" id="KW-1133">Transmembrane helix</keyword>
<sequence>MRPGPFRWLWYAYGGKLPERCREWVLNDLTCRTWVFRHLARVIAQQPLWFVVLLLPLEWDVRWWAFALAVSLSIFLSLLFTEDASERRVVKHGYPAGLARAIREEIPMPDRRLVVARYAARYRGNAKYHE</sequence>
<organism evidence="2 3">
    <name type="scientific">Labedaea rhizosphaerae</name>
    <dbReference type="NCBI Taxonomy" id="598644"/>
    <lineage>
        <taxon>Bacteria</taxon>
        <taxon>Bacillati</taxon>
        <taxon>Actinomycetota</taxon>
        <taxon>Actinomycetes</taxon>
        <taxon>Pseudonocardiales</taxon>
        <taxon>Pseudonocardiaceae</taxon>
        <taxon>Labedaea</taxon>
    </lineage>
</organism>
<dbReference type="Pfam" id="PF17240">
    <property type="entry name" value="DUF5313"/>
    <property type="match status" value="1"/>
</dbReference>
<dbReference type="RefSeq" id="WP_133849785.1">
    <property type="nucleotide sequence ID" value="NZ_SNXZ01000002.1"/>
</dbReference>
<evidence type="ECO:0000313" key="2">
    <source>
        <dbReference type="EMBL" id="TDQ01179.1"/>
    </source>
</evidence>
<comment type="caution">
    <text evidence="2">The sequence shown here is derived from an EMBL/GenBank/DDBJ whole genome shotgun (WGS) entry which is preliminary data.</text>
</comment>
<keyword evidence="1" id="KW-0812">Transmembrane</keyword>
<gene>
    <name evidence="2" type="ORF">EV186_1021046</name>
</gene>
<proteinExistence type="predicted"/>
<dbReference type="EMBL" id="SNXZ01000002">
    <property type="protein sequence ID" value="TDQ01179.1"/>
    <property type="molecule type" value="Genomic_DNA"/>
</dbReference>
<accession>A0A4R6SJQ8</accession>
<dbReference type="InterPro" id="IPR035197">
    <property type="entry name" value="DUF5313"/>
</dbReference>
<reference evidence="2 3" key="1">
    <citation type="submission" date="2019-03" db="EMBL/GenBank/DDBJ databases">
        <title>Genomic Encyclopedia of Type Strains, Phase IV (KMG-IV): sequencing the most valuable type-strain genomes for metagenomic binning, comparative biology and taxonomic classification.</title>
        <authorList>
            <person name="Goeker M."/>
        </authorList>
    </citation>
    <scope>NUCLEOTIDE SEQUENCE [LARGE SCALE GENOMIC DNA]</scope>
    <source>
        <strain evidence="2 3">DSM 45361</strain>
    </source>
</reference>
<evidence type="ECO:0000313" key="3">
    <source>
        <dbReference type="Proteomes" id="UP000295444"/>
    </source>
</evidence>
<evidence type="ECO:0008006" key="4">
    <source>
        <dbReference type="Google" id="ProtNLM"/>
    </source>
</evidence>
<dbReference type="OrthoDB" id="5195204at2"/>
<evidence type="ECO:0000256" key="1">
    <source>
        <dbReference type="SAM" id="Phobius"/>
    </source>
</evidence>
<feature type="transmembrane region" description="Helical" evidence="1">
    <location>
        <begin position="63"/>
        <end position="81"/>
    </location>
</feature>
<protein>
    <recommendedName>
        <fullName evidence="4">DUF5313 family protein</fullName>
    </recommendedName>
</protein>
<dbReference type="Proteomes" id="UP000295444">
    <property type="component" value="Unassembled WGS sequence"/>
</dbReference>
<keyword evidence="3" id="KW-1185">Reference proteome</keyword>
<dbReference type="AlphaFoldDB" id="A0A4R6SJQ8"/>
<keyword evidence="1" id="KW-0472">Membrane</keyword>
<name>A0A4R6SJQ8_LABRH</name>